<organism evidence="1 2">
    <name type="scientific">Halalkalibacter hemicellulosilyticusJCM 9152</name>
    <dbReference type="NCBI Taxonomy" id="1236971"/>
    <lineage>
        <taxon>Bacteria</taxon>
        <taxon>Bacillati</taxon>
        <taxon>Bacillota</taxon>
        <taxon>Bacilli</taxon>
        <taxon>Bacillales</taxon>
        <taxon>Bacillaceae</taxon>
        <taxon>Halalkalibacter</taxon>
    </lineage>
</organism>
<dbReference type="Proteomes" id="UP000018895">
    <property type="component" value="Unassembled WGS sequence"/>
</dbReference>
<sequence length="154" mass="17564">MTKEFESFQGEGALLVYDSFSERSSHRMFEQSIELATSLLATLIRKHSYARFYIRKDRWEAITVHQSMIPALQALAYAEPNRKPIEAIDGVYRKWSGMHIYYVCAELNQALLAACRTLQAQRVTMTICTVALTGTEQRIVNELETLGVKVVEIS</sequence>
<evidence type="ECO:0000313" key="2">
    <source>
        <dbReference type="Proteomes" id="UP000018895"/>
    </source>
</evidence>
<name>W4QJ01_9BACI</name>
<proteinExistence type="predicted"/>
<dbReference type="EMBL" id="BAUU01000028">
    <property type="protein sequence ID" value="GAE32095.1"/>
    <property type="molecule type" value="Genomic_DNA"/>
</dbReference>
<protein>
    <submittedName>
        <fullName evidence="1">Uncharacterized protein</fullName>
    </submittedName>
</protein>
<evidence type="ECO:0000313" key="1">
    <source>
        <dbReference type="EMBL" id="GAE32095.1"/>
    </source>
</evidence>
<gene>
    <name evidence="1" type="ORF">JCM9152_3613</name>
</gene>
<dbReference type="STRING" id="1236971.JCM9152_3613"/>
<reference evidence="1" key="1">
    <citation type="journal article" date="2014" name="Genome Announc.">
        <title>Draft Genome Sequences of Three Alkaliphilic Bacillus Strains, Bacillus wakoensis JCM 9140T, Bacillus akibai JCM 9157T, and Bacillus hemicellulosilyticus JCM 9152T.</title>
        <authorList>
            <person name="Yuki M."/>
            <person name="Oshima K."/>
            <person name="Suda W."/>
            <person name="Oshida Y."/>
            <person name="Kitamura K."/>
            <person name="Iida T."/>
            <person name="Hattori M."/>
            <person name="Ohkuma M."/>
        </authorList>
    </citation>
    <scope>NUCLEOTIDE SEQUENCE [LARGE SCALE GENOMIC DNA]</scope>
    <source>
        <strain evidence="1">JCM 9152</strain>
    </source>
</reference>
<comment type="caution">
    <text evidence="1">The sequence shown here is derived from an EMBL/GenBank/DDBJ whole genome shotgun (WGS) entry which is preliminary data.</text>
</comment>
<accession>W4QJ01</accession>
<keyword evidence="2" id="KW-1185">Reference proteome</keyword>
<dbReference type="AlphaFoldDB" id="W4QJ01"/>